<dbReference type="PANTHER" id="PTHR44329">
    <property type="entry name" value="SERINE/THREONINE-PROTEIN KINASE TNNI3K-RELATED"/>
    <property type="match status" value="1"/>
</dbReference>
<comment type="caution">
    <text evidence="3">The sequence shown here is derived from an EMBL/GenBank/DDBJ whole genome shotgun (WGS) entry which is preliminary data.</text>
</comment>
<feature type="region of interest" description="Disordered" evidence="1">
    <location>
        <begin position="149"/>
        <end position="189"/>
    </location>
</feature>
<dbReference type="Gene3D" id="3.30.200.20">
    <property type="entry name" value="Phosphorylase Kinase, domain 1"/>
    <property type="match status" value="1"/>
</dbReference>
<evidence type="ECO:0000313" key="4">
    <source>
        <dbReference type="Proteomes" id="UP001530377"/>
    </source>
</evidence>
<dbReference type="Gene3D" id="1.10.510.10">
    <property type="entry name" value="Transferase(Phosphotransferase) domain 1"/>
    <property type="match status" value="1"/>
</dbReference>
<proteinExistence type="predicted"/>
<feature type="region of interest" description="Disordered" evidence="1">
    <location>
        <begin position="331"/>
        <end position="419"/>
    </location>
</feature>
<sequence>MQSLPPQKDNEHDLALSTHIPHSAGSSIEPKRLATEVEQLTGEDKSNESVEPDDEVPKRIVPKSKSQGMLKKPSLFGSSVSKKSASTTFANHSSHDTRAGLGLSIEHAQTRGFSANSCHSRKLTELIQTNSGNSRLSVASVHRMLQADNDDSANEDWSEGPADRHVIEESPGDDKCDDSNEWGDPKMGWRRNEYSASLSSQSEEGPEYSDNVLDIATDFSNMKMDSKTLLESLGDDPSSNDLENVAALRIKEMLSTEISVSDRQMWDGIKQFNKMDLVVGKHLGKGSFSDVFEVFATVAVEAMPTFESLGSDKEDLDKLIEAKFPRENAVRSNSNLLEEPNQDKDIPNSTKFRPDRLKTNKGRQQYDPQPIPEELDHEETERKSTGFQPQRQRTNSLITGGQDHPTRRRPTNLRGSICLGDMSRPQQERKVVLAMKCLRPQIRSDADQFIIGVEDLVHETTMLASLDHPNIIKIHGMAGGCNSMSSSFGDGFFILLDRLQDTLTDRILRWKNQYAKTKGPPSLAQLNTANVIADAVSFLHSKSIIFRDLKPANVGFDSAGVLKLFDFGFATRVSCPPKGQSTCSDRSSATQELGLLYDRCGTPRYMAPEVGLEMGYSFPSDVYSFGILLWEICALDKPFGSVKSADEFHKVVFKKGARPKLNKHWPKYLCDVMSNCWSSCPEERPEMLNVKTILSALAKDASMQLDNDGQKSMRKSSVFQPVFRRFTG</sequence>
<dbReference type="InterPro" id="IPR011009">
    <property type="entry name" value="Kinase-like_dom_sf"/>
</dbReference>
<dbReference type="InterPro" id="IPR000719">
    <property type="entry name" value="Prot_kinase_dom"/>
</dbReference>
<dbReference type="PROSITE" id="PS50011">
    <property type="entry name" value="PROTEIN_KINASE_DOM"/>
    <property type="match status" value="1"/>
</dbReference>
<dbReference type="AlphaFoldDB" id="A0ABD3RYP8"/>
<keyword evidence="4" id="KW-1185">Reference proteome</keyword>
<feature type="compositionally biased region" description="Polar residues" evidence="1">
    <location>
        <begin position="76"/>
        <end position="92"/>
    </location>
</feature>
<dbReference type="Proteomes" id="UP001530377">
    <property type="component" value="Unassembled WGS sequence"/>
</dbReference>
<dbReference type="Pfam" id="PF00069">
    <property type="entry name" value="Pkinase"/>
    <property type="match status" value="1"/>
</dbReference>
<dbReference type="InterPro" id="IPR051681">
    <property type="entry name" value="Ser/Thr_Kinases-Pseudokinases"/>
</dbReference>
<feature type="region of interest" description="Disordered" evidence="1">
    <location>
        <begin position="1"/>
        <end position="96"/>
    </location>
</feature>
<evidence type="ECO:0000313" key="3">
    <source>
        <dbReference type="EMBL" id="KAL3817350.1"/>
    </source>
</evidence>
<feature type="domain" description="Protein kinase" evidence="2">
    <location>
        <begin position="277"/>
        <end position="697"/>
    </location>
</feature>
<gene>
    <name evidence="3" type="ORF">ACHAXA_004476</name>
</gene>
<dbReference type="SUPFAM" id="SSF56112">
    <property type="entry name" value="Protein kinase-like (PK-like)"/>
    <property type="match status" value="1"/>
</dbReference>
<evidence type="ECO:0000259" key="2">
    <source>
        <dbReference type="PROSITE" id="PS50011"/>
    </source>
</evidence>
<dbReference type="SMART" id="SM00220">
    <property type="entry name" value="S_TKc"/>
    <property type="match status" value="1"/>
</dbReference>
<accession>A0ABD3RYP8</accession>
<dbReference type="EMBL" id="JALLPB020000107">
    <property type="protein sequence ID" value="KAL3817350.1"/>
    <property type="molecule type" value="Genomic_DNA"/>
</dbReference>
<feature type="compositionally biased region" description="Basic and acidic residues" evidence="1">
    <location>
        <begin position="341"/>
        <end position="358"/>
    </location>
</feature>
<reference evidence="3 4" key="1">
    <citation type="submission" date="2024-10" db="EMBL/GenBank/DDBJ databases">
        <title>Updated reference genomes for cyclostephanoid diatoms.</title>
        <authorList>
            <person name="Roberts W.R."/>
            <person name="Alverson A.J."/>
        </authorList>
    </citation>
    <scope>NUCLEOTIDE SEQUENCE [LARGE SCALE GENOMIC DNA]</scope>
    <source>
        <strain evidence="3 4">AJA228-03</strain>
    </source>
</reference>
<evidence type="ECO:0000256" key="1">
    <source>
        <dbReference type="SAM" id="MobiDB-lite"/>
    </source>
</evidence>
<feature type="compositionally biased region" description="Polar residues" evidence="1">
    <location>
        <begin position="385"/>
        <end position="399"/>
    </location>
</feature>
<name>A0ABD3RYP8_9STRA</name>
<protein>
    <recommendedName>
        <fullName evidence="2">Protein kinase domain-containing protein</fullName>
    </recommendedName>
</protein>
<organism evidence="3 4">
    <name type="scientific">Cyclostephanos tholiformis</name>
    <dbReference type="NCBI Taxonomy" id="382380"/>
    <lineage>
        <taxon>Eukaryota</taxon>
        <taxon>Sar</taxon>
        <taxon>Stramenopiles</taxon>
        <taxon>Ochrophyta</taxon>
        <taxon>Bacillariophyta</taxon>
        <taxon>Coscinodiscophyceae</taxon>
        <taxon>Thalassiosirophycidae</taxon>
        <taxon>Stephanodiscales</taxon>
        <taxon>Stephanodiscaceae</taxon>
        <taxon>Cyclostephanos</taxon>
    </lineage>
</organism>
<feature type="compositionally biased region" description="Basic and acidic residues" evidence="1">
    <location>
        <begin position="161"/>
        <end position="178"/>
    </location>
</feature>
<feature type="compositionally biased region" description="Acidic residues" evidence="1">
    <location>
        <begin position="149"/>
        <end position="158"/>
    </location>
</feature>